<keyword evidence="2" id="KW-1185">Reference proteome</keyword>
<protein>
    <recommendedName>
        <fullName evidence="3">CRISPR type III-B/RAMP module-associated protein Cmr5</fullName>
    </recommendedName>
</protein>
<accession>A0ABT7BSB3</accession>
<evidence type="ECO:0000313" key="2">
    <source>
        <dbReference type="Proteomes" id="UP001232992"/>
    </source>
</evidence>
<gene>
    <name evidence="1" type="ORF">PMH09_02645</name>
</gene>
<evidence type="ECO:0000313" key="1">
    <source>
        <dbReference type="EMBL" id="MDJ1182083.1"/>
    </source>
</evidence>
<comment type="caution">
    <text evidence="1">The sequence shown here is derived from an EMBL/GenBank/DDBJ whole genome shotgun (WGS) entry which is preliminary data.</text>
</comment>
<dbReference type="EMBL" id="JAQOSQ010000002">
    <property type="protein sequence ID" value="MDJ1182083.1"/>
    <property type="molecule type" value="Genomic_DNA"/>
</dbReference>
<proteinExistence type="predicted"/>
<name>A0ABT7BSB3_9CYAN</name>
<dbReference type="RefSeq" id="WP_283756735.1">
    <property type="nucleotide sequence ID" value="NZ_JAQOSQ010000002.1"/>
</dbReference>
<reference evidence="1 2" key="1">
    <citation type="submission" date="2023-01" db="EMBL/GenBank/DDBJ databases">
        <title>Novel diversity within Roseofilum (Cyanobacteria; Desertifilaceae) from marine benthic mats with descriptions of four novel species.</title>
        <authorList>
            <person name="Wang Y."/>
            <person name="Berthold D.E."/>
            <person name="Hu J."/>
            <person name="Lefler F.W."/>
            <person name="Laughinghouse H.D. IV."/>
        </authorList>
    </citation>
    <scope>NUCLEOTIDE SEQUENCE [LARGE SCALE GENOMIC DNA]</scope>
    <source>
        <strain evidence="1 2">BLCC-M143</strain>
    </source>
</reference>
<dbReference type="Proteomes" id="UP001232992">
    <property type="component" value="Unassembled WGS sequence"/>
</dbReference>
<sequence length="139" mass="16082">MGWTYYGLDRAAQKLVLDAKKRDRQSLNQAFKMREAVAYGLERFWGEHLRLEGKEAAKSKYWKATWDELVKLMGNAGVTIPNDPVKANETDKVQKMAEELWKVDLEKQRVAIAVLAQLCDCLVWWTQRYKGEKETASNS</sequence>
<evidence type="ECO:0008006" key="3">
    <source>
        <dbReference type="Google" id="ProtNLM"/>
    </source>
</evidence>
<organism evidence="1 2">
    <name type="scientific">Roseofilum casamattae BLCC-M143</name>
    <dbReference type="NCBI Taxonomy" id="3022442"/>
    <lineage>
        <taxon>Bacteria</taxon>
        <taxon>Bacillati</taxon>
        <taxon>Cyanobacteriota</taxon>
        <taxon>Cyanophyceae</taxon>
        <taxon>Desertifilales</taxon>
        <taxon>Desertifilaceae</taxon>
        <taxon>Roseofilum</taxon>
        <taxon>Roseofilum casamattae</taxon>
    </lineage>
</organism>